<feature type="transmembrane region" description="Helical" evidence="9">
    <location>
        <begin position="12"/>
        <end position="37"/>
    </location>
</feature>
<dbReference type="InterPro" id="IPR055348">
    <property type="entry name" value="DctQ"/>
</dbReference>
<protein>
    <recommendedName>
        <fullName evidence="9">TRAP transporter small permease protein</fullName>
    </recommendedName>
</protein>
<feature type="domain" description="Tripartite ATP-independent periplasmic transporters DctQ component" evidence="10">
    <location>
        <begin position="23"/>
        <end position="154"/>
    </location>
</feature>
<evidence type="ECO:0000256" key="5">
    <source>
        <dbReference type="ARBA" id="ARBA00022692"/>
    </source>
</evidence>
<proteinExistence type="inferred from homology"/>
<evidence type="ECO:0000256" key="1">
    <source>
        <dbReference type="ARBA" id="ARBA00004429"/>
    </source>
</evidence>
<dbReference type="PANTHER" id="PTHR35011">
    <property type="entry name" value="2,3-DIKETO-L-GULONATE TRAP TRANSPORTER SMALL PERMEASE PROTEIN YIAM"/>
    <property type="match status" value="1"/>
</dbReference>
<dbReference type="RefSeq" id="WP_271886383.1">
    <property type="nucleotide sequence ID" value="NZ_CP067136.1"/>
</dbReference>
<evidence type="ECO:0000256" key="6">
    <source>
        <dbReference type="ARBA" id="ARBA00022989"/>
    </source>
</evidence>
<evidence type="ECO:0000256" key="3">
    <source>
        <dbReference type="ARBA" id="ARBA00022475"/>
    </source>
</evidence>
<reference evidence="11 12" key="1">
    <citation type="submission" date="2021-01" db="EMBL/GenBank/DDBJ databases">
        <title>Biogeographic distribution of Paracoccus.</title>
        <authorList>
            <person name="Hollensteiner J."/>
            <person name="Leineberger J."/>
            <person name="Brinkhoff T."/>
            <person name="Daniel R."/>
        </authorList>
    </citation>
    <scope>NUCLEOTIDE SEQUENCE [LARGE SCALE GENOMIC DNA]</scope>
    <source>
        <strain evidence="11 12">KCTC 22803</strain>
    </source>
</reference>
<feature type="transmembrane region" description="Helical" evidence="9">
    <location>
        <begin position="43"/>
        <end position="59"/>
    </location>
</feature>
<evidence type="ECO:0000256" key="8">
    <source>
        <dbReference type="ARBA" id="ARBA00038436"/>
    </source>
</evidence>
<evidence type="ECO:0000313" key="12">
    <source>
        <dbReference type="Proteomes" id="UP001219349"/>
    </source>
</evidence>
<evidence type="ECO:0000256" key="7">
    <source>
        <dbReference type="ARBA" id="ARBA00023136"/>
    </source>
</evidence>
<keyword evidence="4 9" id="KW-0997">Cell inner membrane</keyword>
<keyword evidence="5 9" id="KW-0812">Transmembrane</keyword>
<dbReference type="Proteomes" id="UP001219349">
    <property type="component" value="Chromosome"/>
</dbReference>
<evidence type="ECO:0000256" key="9">
    <source>
        <dbReference type="RuleBase" id="RU369079"/>
    </source>
</evidence>
<comment type="subcellular location">
    <subcellularLocation>
        <location evidence="1 9">Cell inner membrane</location>
        <topology evidence="1 9">Multi-pass membrane protein</topology>
    </subcellularLocation>
</comment>
<feature type="transmembrane region" description="Helical" evidence="9">
    <location>
        <begin position="86"/>
        <end position="105"/>
    </location>
</feature>
<comment type="subunit">
    <text evidence="9">The complex comprises the extracytoplasmic solute receptor protein and the two transmembrane proteins.</text>
</comment>
<dbReference type="Pfam" id="PF04290">
    <property type="entry name" value="DctQ"/>
    <property type="match status" value="1"/>
</dbReference>
<organism evidence="11 12">
    <name type="scientific">Paracoccus fistulariae</name>
    <dbReference type="NCBI Taxonomy" id="658446"/>
    <lineage>
        <taxon>Bacteria</taxon>
        <taxon>Pseudomonadati</taxon>
        <taxon>Pseudomonadota</taxon>
        <taxon>Alphaproteobacteria</taxon>
        <taxon>Rhodobacterales</taxon>
        <taxon>Paracoccaceae</taxon>
        <taxon>Paracoccus</taxon>
    </lineage>
</organism>
<evidence type="ECO:0000313" key="11">
    <source>
        <dbReference type="EMBL" id="WCR07836.1"/>
    </source>
</evidence>
<evidence type="ECO:0000256" key="4">
    <source>
        <dbReference type="ARBA" id="ARBA00022519"/>
    </source>
</evidence>
<keyword evidence="2 9" id="KW-0813">Transport</keyword>
<name>A0ABY7SP73_9RHOB</name>
<gene>
    <name evidence="11" type="ORF">JHX87_03105</name>
</gene>
<feature type="transmembrane region" description="Helical" evidence="9">
    <location>
        <begin position="132"/>
        <end position="150"/>
    </location>
</feature>
<keyword evidence="12" id="KW-1185">Reference proteome</keyword>
<keyword evidence="6 9" id="KW-1133">Transmembrane helix</keyword>
<evidence type="ECO:0000259" key="10">
    <source>
        <dbReference type="Pfam" id="PF04290"/>
    </source>
</evidence>
<sequence>MQRLVSVANSALSAFSGWLMLLMMLILVADFVARLFGFPLQDMAQISVFVMMIVIYLGFSGCEENREHVALEFVTNALPDRLRRKVLIFAQCLAVIAVAILLYAVTVNALKAYRTNEAIAGAMQIPTWPTKFLMVLGMVVFLLQAILNVARPVERGEGGGVGDKI</sequence>
<accession>A0ABY7SP73</accession>
<comment type="similarity">
    <text evidence="8 9">Belongs to the TRAP transporter small permease family.</text>
</comment>
<keyword evidence="3" id="KW-1003">Cell membrane</keyword>
<evidence type="ECO:0000256" key="2">
    <source>
        <dbReference type="ARBA" id="ARBA00022448"/>
    </source>
</evidence>
<keyword evidence="7 9" id="KW-0472">Membrane</keyword>
<dbReference type="EMBL" id="CP067136">
    <property type="protein sequence ID" value="WCR07836.1"/>
    <property type="molecule type" value="Genomic_DNA"/>
</dbReference>
<comment type="function">
    <text evidence="9">Part of the tripartite ATP-independent periplasmic (TRAP) transport system.</text>
</comment>
<dbReference type="InterPro" id="IPR007387">
    <property type="entry name" value="TRAP_DctQ"/>
</dbReference>